<reference evidence="1 2" key="1">
    <citation type="journal article" date="2019" name="Genome Biol. Evol.">
        <title>Insights into the evolution of the New World diploid cottons (Gossypium, subgenus Houzingenia) based on genome sequencing.</title>
        <authorList>
            <person name="Grover C.E."/>
            <person name="Arick M.A. 2nd"/>
            <person name="Thrash A."/>
            <person name="Conover J.L."/>
            <person name="Sanders W.S."/>
            <person name="Peterson D.G."/>
            <person name="Frelichowski J.E."/>
            <person name="Scheffler J.A."/>
            <person name="Scheffler B.E."/>
            <person name="Wendel J.F."/>
        </authorList>
    </citation>
    <scope>NUCLEOTIDE SEQUENCE [LARGE SCALE GENOMIC DNA]</scope>
    <source>
        <strain evidence="1">1</strain>
        <tissue evidence="1">Leaf</tissue>
    </source>
</reference>
<proteinExistence type="predicted"/>
<organism evidence="1 2">
    <name type="scientific">Gossypium schwendimanii</name>
    <name type="common">Cotton</name>
    <dbReference type="NCBI Taxonomy" id="34291"/>
    <lineage>
        <taxon>Eukaryota</taxon>
        <taxon>Viridiplantae</taxon>
        <taxon>Streptophyta</taxon>
        <taxon>Embryophyta</taxon>
        <taxon>Tracheophyta</taxon>
        <taxon>Spermatophyta</taxon>
        <taxon>Magnoliopsida</taxon>
        <taxon>eudicotyledons</taxon>
        <taxon>Gunneridae</taxon>
        <taxon>Pentapetalae</taxon>
        <taxon>rosids</taxon>
        <taxon>malvids</taxon>
        <taxon>Malvales</taxon>
        <taxon>Malvaceae</taxon>
        <taxon>Malvoideae</taxon>
        <taxon>Gossypium</taxon>
    </lineage>
</organism>
<dbReference type="Proteomes" id="UP000593576">
    <property type="component" value="Unassembled WGS sequence"/>
</dbReference>
<sequence length="237" mass="26110">MGFTIVSGKVSVYQSLLGNDLEKFEGGWISMIWLKDNFNELPKDPEDRIDEEMCWATLLSAASIGGCRLLLQSWAWWWNHGPSYVGLPEYLKDIRLLLDQCSKASLNGCRTSTPISYPASHRECLQSAVVRCKGTVGSVCNGGNARNKSGIAVFWVKTTNFVAIARPKGAAQGGHAEEGQHRLVSAAQRAHRDVNVEPHVRIYADIPTITYASTHAAVDGDVDAQYLFNMPGIWNTL</sequence>
<keyword evidence="2" id="KW-1185">Reference proteome</keyword>
<gene>
    <name evidence="1" type="ORF">Goshw_013753</name>
</gene>
<dbReference type="AlphaFoldDB" id="A0A7J9LFD2"/>
<evidence type="ECO:0000313" key="2">
    <source>
        <dbReference type="Proteomes" id="UP000593576"/>
    </source>
</evidence>
<dbReference type="EMBL" id="JABFAF010000006">
    <property type="protein sequence ID" value="MBA0857542.1"/>
    <property type="molecule type" value="Genomic_DNA"/>
</dbReference>
<dbReference type="OrthoDB" id="994845at2759"/>
<name>A0A7J9LFD2_GOSSC</name>
<comment type="caution">
    <text evidence="1">The sequence shown here is derived from an EMBL/GenBank/DDBJ whole genome shotgun (WGS) entry which is preliminary data.</text>
</comment>
<evidence type="ECO:0000313" key="1">
    <source>
        <dbReference type="EMBL" id="MBA0857542.1"/>
    </source>
</evidence>
<protein>
    <submittedName>
        <fullName evidence="1">Uncharacterized protein</fullName>
    </submittedName>
</protein>
<accession>A0A7J9LFD2</accession>